<accession>A0ABV5WM95</accession>
<keyword evidence="5" id="KW-0560">Oxidoreductase</keyword>
<evidence type="ECO:0000313" key="6">
    <source>
        <dbReference type="Proteomes" id="UP001589609"/>
    </source>
</evidence>
<dbReference type="EMBL" id="JBHMAF010000196">
    <property type="protein sequence ID" value="MFB9761746.1"/>
    <property type="molecule type" value="Genomic_DNA"/>
</dbReference>
<dbReference type="SUPFAM" id="SSF51905">
    <property type="entry name" value="FAD/NAD(P)-binding domain"/>
    <property type="match status" value="1"/>
</dbReference>
<evidence type="ECO:0000256" key="3">
    <source>
        <dbReference type="ARBA" id="ARBA00022827"/>
    </source>
</evidence>
<evidence type="ECO:0000313" key="5">
    <source>
        <dbReference type="EMBL" id="MFB9761746.1"/>
    </source>
</evidence>
<dbReference type="Pfam" id="PF01494">
    <property type="entry name" value="FAD_binding_3"/>
    <property type="match status" value="1"/>
</dbReference>
<keyword evidence="3" id="KW-0274">FAD</keyword>
<keyword evidence="5" id="KW-0503">Monooxygenase</keyword>
<evidence type="ECO:0000259" key="4">
    <source>
        <dbReference type="Pfam" id="PF01494"/>
    </source>
</evidence>
<dbReference type="Gene3D" id="3.30.9.10">
    <property type="entry name" value="D-Amino Acid Oxidase, subunit A, domain 2"/>
    <property type="match status" value="1"/>
</dbReference>
<gene>
    <name evidence="5" type="ORF">ACFFMS_26290</name>
</gene>
<dbReference type="Proteomes" id="UP001589609">
    <property type="component" value="Unassembled WGS sequence"/>
</dbReference>
<protein>
    <submittedName>
        <fullName evidence="5">FAD-dependent monooxygenase</fullName>
    </submittedName>
</protein>
<organism evidence="5 6">
    <name type="scientific">Ectobacillus funiculus</name>
    <dbReference type="NCBI Taxonomy" id="137993"/>
    <lineage>
        <taxon>Bacteria</taxon>
        <taxon>Bacillati</taxon>
        <taxon>Bacillota</taxon>
        <taxon>Bacilli</taxon>
        <taxon>Bacillales</taxon>
        <taxon>Bacillaceae</taxon>
        <taxon>Ectobacillus</taxon>
    </lineage>
</organism>
<evidence type="ECO:0000256" key="2">
    <source>
        <dbReference type="ARBA" id="ARBA00022630"/>
    </source>
</evidence>
<dbReference type="PANTHER" id="PTHR43004">
    <property type="entry name" value="TRK SYSTEM POTASSIUM UPTAKE PROTEIN"/>
    <property type="match status" value="1"/>
</dbReference>
<dbReference type="InterPro" id="IPR050641">
    <property type="entry name" value="RIFMO-like"/>
</dbReference>
<dbReference type="Gene3D" id="3.50.50.60">
    <property type="entry name" value="FAD/NAD(P)-binding domain"/>
    <property type="match status" value="1"/>
</dbReference>
<dbReference type="InterPro" id="IPR002938">
    <property type="entry name" value="FAD-bd"/>
</dbReference>
<name>A0ABV5WM95_9BACI</name>
<keyword evidence="2" id="KW-0285">Flavoprotein</keyword>
<comment type="caution">
    <text evidence="5">The sequence shown here is derived from an EMBL/GenBank/DDBJ whole genome shotgun (WGS) entry which is preliminary data.</text>
</comment>
<comment type="cofactor">
    <cofactor evidence="1">
        <name>FAD</name>
        <dbReference type="ChEBI" id="CHEBI:57692"/>
    </cofactor>
</comment>
<dbReference type="InterPro" id="IPR036188">
    <property type="entry name" value="FAD/NAD-bd_sf"/>
</dbReference>
<dbReference type="PANTHER" id="PTHR43004:SF19">
    <property type="entry name" value="BINDING MONOOXYGENASE, PUTATIVE (JCVI)-RELATED"/>
    <property type="match status" value="1"/>
</dbReference>
<sequence>MLLQAAEQGKGHIRFNTELIEYQQDDLGVTATILNRETGTKEIIRSDYLVAADGAKSKIREHTKIPMKGRGVIGGHYINIYFQANLSHFLKDSQLGFYQILNPEAFGALITVENRDEWIYHAAYNPSNGERPEDSPIYRGKEANEITLICLFCFLNHYWFSSLSVC</sequence>
<proteinExistence type="predicted"/>
<reference evidence="5 6" key="1">
    <citation type="submission" date="2024-09" db="EMBL/GenBank/DDBJ databases">
        <authorList>
            <person name="Sun Q."/>
            <person name="Mori K."/>
        </authorList>
    </citation>
    <scope>NUCLEOTIDE SEQUENCE [LARGE SCALE GENOMIC DNA]</scope>
    <source>
        <strain evidence="5 6">JCM 11201</strain>
    </source>
</reference>
<evidence type="ECO:0000256" key="1">
    <source>
        <dbReference type="ARBA" id="ARBA00001974"/>
    </source>
</evidence>
<dbReference type="RefSeq" id="WP_379952303.1">
    <property type="nucleotide sequence ID" value="NZ_JBHMAF010000196.1"/>
</dbReference>
<feature type="domain" description="FAD-binding" evidence="4">
    <location>
        <begin position="2"/>
        <end position="134"/>
    </location>
</feature>
<keyword evidence="6" id="KW-1185">Reference proteome</keyword>
<dbReference type="GO" id="GO:0004497">
    <property type="term" value="F:monooxygenase activity"/>
    <property type="evidence" value="ECO:0007669"/>
    <property type="project" value="UniProtKB-KW"/>
</dbReference>